<keyword evidence="2" id="KW-1185">Reference proteome</keyword>
<dbReference type="Gramene" id="KVH89674">
    <property type="protein sequence ID" value="KVH89674"/>
    <property type="gene ID" value="Ccrd_008332"/>
</dbReference>
<feature type="non-terminal residue" evidence="1">
    <location>
        <position position="97"/>
    </location>
</feature>
<name>A0A103XF89_CYNCS</name>
<sequence>MTIHSNQVRLTSSSSIVLPSSFLQSSSSSIVLPSSSSISQVLEYLVYTVFSNLFTCPSTCNPSSRQSVFVTEQLTVFEAQGLQFRNTPAVLTYAVAQ</sequence>
<evidence type="ECO:0000313" key="1">
    <source>
        <dbReference type="EMBL" id="KVH89674.1"/>
    </source>
</evidence>
<gene>
    <name evidence="1" type="ORF">Ccrd_008332</name>
</gene>
<organism evidence="1 2">
    <name type="scientific">Cynara cardunculus var. scolymus</name>
    <name type="common">Globe artichoke</name>
    <name type="synonym">Cynara scolymus</name>
    <dbReference type="NCBI Taxonomy" id="59895"/>
    <lineage>
        <taxon>Eukaryota</taxon>
        <taxon>Viridiplantae</taxon>
        <taxon>Streptophyta</taxon>
        <taxon>Embryophyta</taxon>
        <taxon>Tracheophyta</taxon>
        <taxon>Spermatophyta</taxon>
        <taxon>Magnoliopsida</taxon>
        <taxon>eudicotyledons</taxon>
        <taxon>Gunneridae</taxon>
        <taxon>Pentapetalae</taxon>
        <taxon>asterids</taxon>
        <taxon>campanulids</taxon>
        <taxon>Asterales</taxon>
        <taxon>Asteraceae</taxon>
        <taxon>Carduoideae</taxon>
        <taxon>Cardueae</taxon>
        <taxon>Carduinae</taxon>
        <taxon>Cynara</taxon>
    </lineage>
</organism>
<protein>
    <submittedName>
        <fullName evidence="1">Uncharacterized protein</fullName>
    </submittedName>
</protein>
<reference evidence="1 2" key="1">
    <citation type="journal article" date="2016" name="Sci. Rep.">
        <title>The genome sequence of the outbreeding globe artichoke constructed de novo incorporating a phase-aware low-pass sequencing strategy of F1 progeny.</title>
        <authorList>
            <person name="Scaglione D."/>
            <person name="Reyes-Chin-Wo S."/>
            <person name="Acquadro A."/>
            <person name="Froenicke L."/>
            <person name="Portis E."/>
            <person name="Beitel C."/>
            <person name="Tirone M."/>
            <person name="Mauro R."/>
            <person name="Lo Monaco A."/>
            <person name="Mauromicale G."/>
            <person name="Faccioli P."/>
            <person name="Cattivelli L."/>
            <person name="Rieseberg L."/>
            <person name="Michelmore R."/>
            <person name="Lanteri S."/>
        </authorList>
    </citation>
    <scope>NUCLEOTIDE SEQUENCE [LARGE SCALE GENOMIC DNA]</scope>
    <source>
        <strain evidence="1">2C</strain>
    </source>
</reference>
<dbReference type="Proteomes" id="UP000243975">
    <property type="component" value="Unassembled WGS sequence"/>
</dbReference>
<dbReference type="AlphaFoldDB" id="A0A103XF89"/>
<evidence type="ECO:0000313" key="2">
    <source>
        <dbReference type="Proteomes" id="UP000243975"/>
    </source>
</evidence>
<dbReference type="EMBL" id="LEKV01005178">
    <property type="protein sequence ID" value="KVH89674.1"/>
    <property type="molecule type" value="Genomic_DNA"/>
</dbReference>
<accession>A0A103XF89</accession>
<proteinExistence type="predicted"/>
<comment type="caution">
    <text evidence="1">The sequence shown here is derived from an EMBL/GenBank/DDBJ whole genome shotgun (WGS) entry which is preliminary data.</text>
</comment>